<evidence type="ECO:0000256" key="4">
    <source>
        <dbReference type="ARBA" id="ARBA00023015"/>
    </source>
</evidence>
<sequence>MSKELSRHEIREKALQALFPLDFNQELTKKDAINHALSIDQQEIVSEDEDAFVPVYLDELVGGVVEHQAELDKIIQKHLRSNWSIQRIAKMDLIILRLGIYEMLYNTQVPNRVVLNEAIELAKTFSDDQSRKFVNGILSNVMKEIDEAGANS</sequence>
<dbReference type="EMBL" id="JARPWY010000019">
    <property type="protein sequence ID" value="MDT2514327.1"/>
    <property type="molecule type" value="Genomic_DNA"/>
</dbReference>
<dbReference type="PANTHER" id="PTHR11078:SF3">
    <property type="entry name" value="ANTITERMINATION NUSB DOMAIN-CONTAINING PROTEIN"/>
    <property type="match status" value="1"/>
</dbReference>
<dbReference type="NCBIfam" id="NF001223">
    <property type="entry name" value="PRK00202.1-1"/>
    <property type="match status" value="1"/>
</dbReference>
<keyword evidence="3 6" id="KW-0694">RNA-binding</keyword>
<evidence type="ECO:0000313" key="11">
    <source>
        <dbReference type="EMBL" id="TRZ34468.1"/>
    </source>
</evidence>
<dbReference type="GO" id="GO:0003723">
    <property type="term" value="F:RNA binding"/>
    <property type="evidence" value="ECO:0007669"/>
    <property type="project" value="UniProtKB-UniRule"/>
</dbReference>
<dbReference type="Proteomes" id="UP000316316">
    <property type="component" value="Unassembled WGS sequence"/>
</dbReference>
<comment type="caution">
    <text evidence="10">The sequence shown here is derived from an EMBL/GenBank/DDBJ whole genome shotgun (WGS) entry which is preliminary data.</text>
</comment>
<dbReference type="GeneID" id="69567369"/>
<evidence type="ECO:0000256" key="3">
    <source>
        <dbReference type="ARBA" id="ARBA00022884"/>
    </source>
</evidence>
<dbReference type="Proteomes" id="UP000288388">
    <property type="component" value="Unassembled WGS sequence"/>
</dbReference>
<dbReference type="RefSeq" id="WP_016180536.1">
    <property type="nucleotide sequence ID" value="NZ_CAAKNX010000124.1"/>
</dbReference>
<dbReference type="Proteomes" id="UP001260773">
    <property type="component" value="Unassembled WGS sequence"/>
</dbReference>
<accession>A0A437UM74</accession>
<evidence type="ECO:0000313" key="9">
    <source>
        <dbReference type="EMBL" id="MDT2514327.1"/>
    </source>
</evidence>
<evidence type="ECO:0000256" key="2">
    <source>
        <dbReference type="ARBA" id="ARBA00022814"/>
    </source>
</evidence>
<evidence type="ECO:0000313" key="10">
    <source>
        <dbReference type="EMBL" id="RVU94709.1"/>
    </source>
</evidence>
<dbReference type="EMBL" id="RYZS01000001">
    <property type="protein sequence ID" value="RVU94709.1"/>
    <property type="molecule type" value="Genomic_DNA"/>
</dbReference>
<organism evidence="10 12">
    <name type="scientific">Enterococcus avium</name>
    <name type="common">Streptococcus avium</name>
    <dbReference type="NCBI Taxonomy" id="33945"/>
    <lineage>
        <taxon>Bacteria</taxon>
        <taxon>Bacillati</taxon>
        <taxon>Bacillota</taxon>
        <taxon>Bacilli</taxon>
        <taxon>Lactobacillales</taxon>
        <taxon>Enterococcaceae</taxon>
        <taxon>Enterococcus</taxon>
    </lineage>
</organism>
<comment type="function">
    <text evidence="6">Involved in transcription antitermination. Required for transcription of ribosomal RNA (rRNA) genes. Binds specifically to the boxA antiterminator sequence of the ribosomal RNA (rrn) operons.</text>
</comment>
<protein>
    <recommendedName>
        <fullName evidence="6">Transcription antitermination protein NusB</fullName>
    </recommendedName>
    <alternativeName>
        <fullName evidence="6">Antitermination factor NusB</fullName>
    </alternativeName>
</protein>
<evidence type="ECO:0000313" key="8">
    <source>
        <dbReference type="EMBL" id="MDT2401851.1"/>
    </source>
</evidence>
<gene>
    <name evidence="6 10" type="primary">nusB</name>
    <name evidence="11" type="ORF">AUF17_10410</name>
    <name evidence="10" type="ORF">EK398_07520</name>
    <name evidence="8" type="ORF">P7D43_05660</name>
    <name evidence="9" type="ORF">P7D79_08795</name>
</gene>
<dbReference type="InterPro" id="IPR006027">
    <property type="entry name" value="NusB_RsmB_TIM44"/>
</dbReference>
<dbReference type="PANTHER" id="PTHR11078">
    <property type="entry name" value="N UTILIZATION SUBSTANCE PROTEIN B-RELATED"/>
    <property type="match status" value="1"/>
</dbReference>
<evidence type="ECO:0000256" key="5">
    <source>
        <dbReference type="ARBA" id="ARBA00023163"/>
    </source>
</evidence>
<evidence type="ECO:0000313" key="14">
    <source>
        <dbReference type="Proteomes" id="UP001264335"/>
    </source>
</evidence>
<dbReference type="EMBL" id="JARPWH010000013">
    <property type="protein sequence ID" value="MDT2401851.1"/>
    <property type="molecule type" value="Genomic_DNA"/>
</dbReference>
<dbReference type="Gene3D" id="1.10.940.10">
    <property type="entry name" value="NusB-like"/>
    <property type="match status" value="1"/>
</dbReference>
<evidence type="ECO:0000313" key="13">
    <source>
        <dbReference type="Proteomes" id="UP000316316"/>
    </source>
</evidence>
<dbReference type="SUPFAM" id="SSF48013">
    <property type="entry name" value="NusB-like"/>
    <property type="match status" value="1"/>
</dbReference>
<dbReference type="GO" id="GO:0006353">
    <property type="term" value="P:DNA-templated transcription termination"/>
    <property type="evidence" value="ECO:0007669"/>
    <property type="project" value="UniProtKB-UniRule"/>
</dbReference>
<reference evidence="8 14" key="3">
    <citation type="submission" date="2023-03" db="EMBL/GenBank/DDBJ databases">
        <authorList>
            <person name="Shen W."/>
            <person name="Cai J."/>
        </authorList>
    </citation>
    <scope>NUCLEOTIDE SEQUENCE</scope>
    <source>
        <strain evidence="8">P33-2</strain>
        <strain evidence="9 14">Y2</strain>
    </source>
</reference>
<name>A0A437UM74_ENTAV</name>
<dbReference type="GO" id="GO:0005829">
    <property type="term" value="C:cytosol"/>
    <property type="evidence" value="ECO:0007669"/>
    <property type="project" value="TreeGrafter"/>
</dbReference>
<evidence type="ECO:0000256" key="1">
    <source>
        <dbReference type="ARBA" id="ARBA00005952"/>
    </source>
</evidence>
<proteinExistence type="inferred from homology"/>
<keyword evidence="5 6" id="KW-0804">Transcription</keyword>
<dbReference type="EMBL" id="PDXQ01000001">
    <property type="protein sequence ID" value="TRZ34468.1"/>
    <property type="molecule type" value="Genomic_DNA"/>
</dbReference>
<dbReference type="NCBIfam" id="TIGR01951">
    <property type="entry name" value="nusB"/>
    <property type="match status" value="1"/>
</dbReference>
<reference evidence="11 13" key="1">
    <citation type="submission" date="2017-10" db="EMBL/GenBank/DDBJ databases">
        <title>FDA dAtabase for Regulatory Grade micrObial Sequences (FDA-ARGOS): Supporting development and validation of Infectious Disease Dx tests.</title>
        <authorList>
            <person name="Campos J."/>
            <person name="Goldberg B."/>
            <person name="Tallon L.J."/>
            <person name="Sadzewicz L."/>
            <person name="Sengamalay N."/>
            <person name="Ott S."/>
            <person name="Godinez A."/>
            <person name="Nagaraj S."/>
            <person name="Vyas G."/>
            <person name="Aluvathingal J."/>
            <person name="Nadendla S."/>
            <person name="Geyer C."/>
            <person name="Nandy P."/>
            <person name="Hobson J."/>
            <person name="Sichtig H."/>
        </authorList>
    </citation>
    <scope>NUCLEOTIDE SEQUENCE [LARGE SCALE GENOMIC DNA]</scope>
    <source>
        <strain evidence="11 13">FDAARGOS_185</strain>
    </source>
</reference>
<dbReference type="Pfam" id="PF01029">
    <property type="entry name" value="NusB"/>
    <property type="match status" value="1"/>
</dbReference>
<evidence type="ECO:0000256" key="6">
    <source>
        <dbReference type="HAMAP-Rule" id="MF_00073"/>
    </source>
</evidence>
<keyword evidence="4 6" id="KW-0805">Transcription regulation</keyword>
<reference evidence="10 12" key="2">
    <citation type="submission" date="2018-12" db="EMBL/GenBank/DDBJ databases">
        <title>A novel vanA-carrying plasmid in a clinical isolate of Enterococcus avium.</title>
        <authorList>
            <person name="Bernasconi O.J."/>
            <person name="Luzzaro F."/>
            <person name="Endimiani A."/>
        </authorList>
    </citation>
    <scope>NUCLEOTIDE SEQUENCE [LARGE SCALE GENOMIC DNA]</scope>
    <source>
        <strain evidence="10 12">LC0559/18</strain>
    </source>
</reference>
<keyword evidence="2 6" id="KW-0889">Transcription antitermination</keyword>
<dbReference type="InterPro" id="IPR035926">
    <property type="entry name" value="NusB-like_sf"/>
</dbReference>
<dbReference type="InterPro" id="IPR011605">
    <property type="entry name" value="NusB_fam"/>
</dbReference>
<dbReference type="AlphaFoldDB" id="A0A437UM74"/>
<feature type="domain" description="NusB/RsmB/TIM44" evidence="7">
    <location>
        <begin position="9"/>
        <end position="143"/>
    </location>
</feature>
<dbReference type="Proteomes" id="UP001264335">
    <property type="component" value="Unassembled WGS sequence"/>
</dbReference>
<dbReference type="GO" id="GO:0031564">
    <property type="term" value="P:transcription antitermination"/>
    <property type="evidence" value="ECO:0007669"/>
    <property type="project" value="UniProtKB-KW"/>
</dbReference>
<evidence type="ECO:0000313" key="12">
    <source>
        <dbReference type="Proteomes" id="UP000288388"/>
    </source>
</evidence>
<dbReference type="HAMAP" id="MF_00073">
    <property type="entry name" value="NusB"/>
    <property type="match status" value="1"/>
</dbReference>
<comment type="similarity">
    <text evidence="1 6">Belongs to the NusB family.</text>
</comment>
<evidence type="ECO:0000259" key="7">
    <source>
        <dbReference type="Pfam" id="PF01029"/>
    </source>
</evidence>